<dbReference type="STRING" id="639282.DEFDS_2073"/>
<organism evidence="1 2">
    <name type="scientific">Deferribacter desulfuricans (strain DSM 14783 / JCM 11476 / NBRC 101012 / SSM1)</name>
    <dbReference type="NCBI Taxonomy" id="639282"/>
    <lineage>
        <taxon>Bacteria</taxon>
        <taxon>Pseudomonadati</taxon>
        <taxon>Deferribacterota</taxon>
        <taxon>Deferribacteres</taxon>
        <taxon>Deferribacterales</taxon>
        <taxon>Deferribacteraceae</taxon>
        <taxon>Deferribacter</taxon>
    </lineage>
</organism>
<accession>D3P9Y2</accession>
<keyword evidence="2" id="KW-1185">Reference proteome</keyword>
<proteinExistence type="predicted"/>
<sequence length="277" mass="32875">MGDELGDFLEKHEVHYLSDINKLPFDIKEKIYSYFIPEKLYQILNVKDYDTLKNKYFLKIFCEPGTDFVKIEIKTDKKQKDWVFLLELADTIYYQLELSLIVICDPNAPFFDVYYDKFGHRNYFATAKRNIEEEIKALQAGLYPHQTRRGLKLFDEVLTILERFCKLTDKHLIETDPLGYASAIFYERKGFGYIDGKKLMIDIDNGFYPDGILYKLLDDKNIFRKKSYWNSVWGRSWAIHDGILKDGMNLEFNDIKMYKPVDRKLNINTFMMKGDAQ</sequence>
<evidence type="ECO:0000313" key="2">
    <source>
        <dbReference type="Proteomes" id="UP000001520"/>
    </source>
</evidence>
<dbReference type="EMBL" id="AP011529">
    <property type="protein sequence ID" value="BAI81522.1"/>
    <property type="molecule type" value="Genomic_DNA"/>
</dbReference>
<dbReference type="eggNOG" id="ENOG50302T2">
    <property type="taxonomic scope" value="Bacteria"/>
</dbReference>
<dbReference type="Proteomes" id="UP000001520">
    <property type="component" value="Chromosome"/>
</dbReference>
<dbReference type="AlphaFoldDB" id="D3P9Y2"/>
<dbReference type="RefSeq" id="WP_013008767.1">
    <property type="nucleotide sequence ID" value="NC_013939.1"/>
</dbReference>
<gene>
    <name evidence="1" type="ordered locus">DEFDS_2073</name>
</gene>
<name>D3P9Y2_DEFDS</name>
<evidence type="ECO:0000313" key="1">
    <source>
        <dbReference type="EMBL" id="BAI81522.1"/>
    </source>
</evidence>
<protein>
    <submittedName>
        <fullName evidence="1">Uncharacterized protein</fullName>
    </submittedName>
</protein>
<reference evidence="1 2" key="1">
    <citation type="journal article" date="2010" name="DNA Res.">
        <title>Bacterial lifestyle in a deep-sea hydrothermal vent chimney revealed by the genome sequence of the thermophilic bacterium Deferribacter desulfuricans SSM1.</title>
        <authorList>
            <person name="Takaki Y."/>
            <person name="Shimamura S."/>
            <person name="Nakagawa S."/>
            <person name="Fukuhara Y."/>
            <person name="Horikawa H."/>
            <person name="Ankai A."/>
            <person name="Harada T."/>
            <person name="Hosoyama A."/>
            <person name="Oguchi A."/>
            <person name="Fukui S."/>
            <person name="Fujita N."/>
            <person name="Takami H."/>
            <person name="Takai K."/>
        </authorList>
    </citation>
    <scope>NUCLEOTIDE SEQUENCE [LARGE SCALE GENOMIC DNA]</scope>
    <source>
        <strain evidence="2">DSM 14783 / JCM 11476 / NBRC 101012 / SSM1</strain>
    </source>
</reference>
<dbReference type="KEGG" id="ddf:DEFDS_2073"/>
<dbReference type="HOGENOM" id="CLU_993091_0_0_0"/>